<dbReference type="KEGG" id="eiv:EIN_359250"/>
<evidence type="ECO:0000313" key="2">
    <source>
        <dbReference type="EMBL" id="ELP90842.1"/>
    </source>
</evidence>
<dbReference type="AlphaFoldDB" id="A0A0A1U7N0"/>
<accession>A0A0A1U7N0</accession>
<dbReference type="VEuPathDB" id="AmoebaDB:EIN_359250"/>
<evidence type="ECO:0000256" key="1">
    <source>
        <dbReference type="SAM" id="MobiDB-lite"/>
    </source>
</evidence>
<organism evidence="2 3">
    <name type="scientific">Entamoeba invadens IP1</name>
    <dbReference type="NCBI Taxonomy" id="370355"/>
    <lineage>
        <taxon>Eukaryota</taxon>
        <taxon>Amoebozoa</taxon>
        <taxon>Evosea</taxon>
        <taxon>Archamoebae</taxon>
        <taxon>Mastigamoebida</taxon>
        <taxon>Entamoebidae</taxon>
        <taxon>Entamoeba</taxon>
    </lineage>
</organism>
<dbReference type="OMA" id="KAHQKNS"/>
<gene>
    <name evidence="2" type="ORF">EIN_359250</name>
</gene>
<reference evidence="2 3" key="1">
    <citation type="submission" date="2012-10" db="EMBL/GenBank/DDBJ databases">
        <authorList>
            <person name="Zafar N."/>
            <person name="Inman J."/>
            <person name="Hall N."/>
            <person name="Lorenzi H."/>
            <person name="Caler E."/>
        </authorList>
    </citation>
    <scope>NUCLEOTIDE SEQUENCE [LARGE SCALE GENOMIC DNA]</scope>
    <source>
        <strain evidence="2 3">IP1</strain>
    </source>
</reference>
<dbReference type="Proteomes" id="UP000014680">
    <property type="component" value="Unassembled WGS sequence"/>
</dbReference>
<name>A0A0A1U7N0_ENTIV</name>
<dbReference type="RefSeq" id="XP_004257613.1">
    <property type="nucleotide sequence ID" value="XM_004257565.1"/>
</dbReference>
<feature type="region of interest" description="Disordered" evidence="1">
    <location>
        <begin position="1"/>
        <end position="25"/>
    </location>
</feature>
<dbReference type="OrthoDB" id="26030at2759"/>
<protein>
    <submittedName>
        <fullName evidence="2">Uncharacterized protein</fullName>
    </submittedName>
</protein>
<dbReference type="EMBL" id="KB206483">
    <property type="protein sequence ID" value="ELP90842.1"/>
    <property type="molecule type" value="Genomic_DNA"/>
</dbReference>
<keyword evidence="3" id="KW-1185">Reference proteome</keyword>
<proteinExistence type="predicted"/>
<sequence>MSEIRERKNLRGSRREKKERNIEQQAVDMGTIPSIPSLFPNDRETQNFESQVDISMNAIEEIIPSFSQSSQSSLSTVVETLRHALKYDLTLRVGVDKPDFSIDVNEAVLNELKNHVVKQNEILKKLNLFAESIDQQRLGRFSVSVCQPIDLSCSDNSVDNSDIKISDIVEYTTQYMITSNRLQDLVANLNTKLEKAVNVRSDTTVYEDLLNATEDLVD</sequence>
<evidence type="ECO:0000313" key="3">
    <source>
        <dbReference type="Proteomes" id="UP000014680"/>
    </source>
</evidence>
<dbReference type="GeneID" id="14889931"/>